<keyword evidence="4" id="KW-0648">Protein biosynthesis</keyword>
<gene>
    <name evidence="6" type="primary">valS_3</name>
    <name evidence="6" type="ORF">NCTC6754_00696</name>
</gene>
<keyword evidence="3" id="KW-0067">ATP-binding</keyword>
<name>A0A3S4J708_SALET</name>
<dbReference type="GO" id="GO:0006418">
    <property type="term" value="P:tRNA aminoacylation for protein translation"/>
    <property type="evidence" value="ECO:0007669"/>
    <property type="project" value="InterPro"/>
</dbReference>
<dbReference type="GO" id="GO:0002161">
    <property type="term" value="F:aminoacyl-tRNA deacylase activity"/>
    <property type="evidence" value="ECO:0007669"/>
    <property type="project" value="InterPro"/>
</dbReference>
<dbReference type="SUPFAM" id="SSF50677">
    <property type="entry name" value="ValRS/IleRS/LeuRS editing domain"/>
    <property type="match status" value="1"/>
</dbReference>
<evidence type="ECO:0000256" key="5">
    <source>
        <dbReference type="ARBA" id="ARBA00023146"/>
    </source>
</evidence>
<evidence type="ECO:0000313" key="7">
    <source>
        <dbReference type="Proteomes" id="UP000269208"/>
    </source>
</evidence>
<evidence type="ECO:0000256" key="3">
    <source>
        <dbReference type="ARBA" id="ARBA00022840"/>
    </source>
</evidence>
<evidence type="ECO:0000256" key="1">
    <source>
        <dbReference type="ARBA" id="ARBA00022598"/>
    </source>
</evidence>
<dbReference type="GO" id="GO:0005524">
    <property type="term" value="F:ATP binding"/>
    <property type="evidence" value="ECO:0007669"/>
    <property type="project" value="UniProtKB-KW"/>
</dbReference>
<sequence>MINILTFDGDIRESAEVFDTKGEESDVYSSEIPAEFQKLERFAARKAIVAAVDALGLLEEIKPHDLTVPLRRPWRRGYRTDADRPVVRPC</sequence>
<evidence type="ECO:0000313" key="6">
    <source>
        <dbReference type="EMBL" id="VEB51003.1"/>
    </source>
</evidence>
<dbReference type="EC" id="6.1.1.9" evidence="6"/>
<accession>A0A3S4J708</accession>
<protein>
    <submittedName>
        <fullName evidence="6">Valyl-tRNA synthetase</fullName>
        <ecNumber evidence="6">6.1.1.9</ecNumber>
    </submittedName>
</protein>
<keyword evidence="2" id="KW-0547">Nucleotide-binding</keyword>
<evidence type="ECO:0000256" key="2">
    <source>
        <dbReference type="ARBA" id="ARBA00022741"/>
    </source>
</evidence>
<dbReference type="AlphaFoldDB" id="A0A3S4J708"/>
<proteinExistence type="predicted"/>
<dbReference type="Proteomes" id="UP000269208">
    <property type="component" value="Chromosome"/>
</dbReference>
<dbReference type="EMBL" id="LR134190">
    <property type="protein sequence ID" value="VEB51003.1"/>
    <property type="molecule type" value="Genomic_DNA"/>
</dbReference>
<evidence type="ECO:0000256" key="4">
    <source>
        <dbReference type="ARBA" id="ARBA00022917"/>
    </source>
</evidence>
<reference evidence="6 7" key="1">
    <citation type="submission" date="2018-12" db="EMBL/GenBank/DDBJ databases">
        <authorList>
            <consortium name="Pathogen Informatics"/>
        </authorList>
    </citation>
    <scope>NUCLEOTIDE SEQUENCE [LARGE SCALE GENOMIC DNA]</scope>
    <source>
        <strain evidence="6 7">NCTC6754</strain>
    </source>
</reference>
<keyword evidence="1 6" id="KW-0436">Ligase</keyword>
<dbReference type="GO" id="GO:0004832">
    <property type="term" value="F:valine-tRNA ligase activity"/>
    <property type="evidence" value="ECO:0007669"/>
    <property type="project" value="UniProtKB-EC"/>
</dbReference>
<organism evidence="6 7">
    <name type="scientific">Salmonella enterica I</name>
    <dbReference type="NCBI Taxonomy" id="59201"/>
    <lineage>
        <taxon>Bacteria</taxon>
        <taxon>Pseudomonadati</taxon>
        <taxon>Pseudomonadota</taxon>
        <taxon>Gammaproteobacteria</taxon>
        <taxon>Enterobacterales</taxon>
        <taxon>Enterobacteriaceae</taxon>
        <taxon>Salmonella</taxon>
    </lineage>
</organism>
<dbReference type="InterPro" id="IPR009008">
    <property type="entry name" value="Val/Leu/Ile-tRNA-synth_edit"/>
</dbReference>
<keyword evidence="5 6" id="KW-0030">Aminoacyl-tRNA synthetase</keyword>